<gene>
    <name evidence="1" type="ORF">LENED_005632</name>
</gene>
<reference evidence="1 2" key="2">
    <citation type="submission" date="2017-02" db="EMBL/GenBank/DDBJ databases">
        <title>A genome survey and senescence transcriptome analysis in Lentinula edodes.</title>
        <authorList>
            <person name="Sakamoto Y."/>
            <person name="Nakade K."/>
            <person name="Sato S."/>
            <person name="Yoshida Y."/>
            <person name="Miyazaki K."/>
            <person name="Natsume S."/>
            <person name="Konno N."/>
        </authorList>
    </citation>
    <scope>NUCLEOTIDE SEQUENCE [LARGE SCALE GENOMIC DNA]</scope>
    <source>
        <strain evidence="1 2">NBRC 111202</strain>
    </source>
</reference>
<comment type="caution">
    <text evidence="1">The sequence shown here is derived from an EMBL/GenBank/DDBJ whole genome shotgun (WGS) entry which is preliminary data.</text>
</comment>
<organism evidence="1 2">
    <name type="scientific">Lentinula edodes</name>
    <name type="common">Shiitake mushroom</name>
    <name type="synonym">Lentinus edodes</name>
    <dbReference type="NCBI Taxonomy" id="5353"/>
    <lineage>
        <taxon>Eukaryota</taxon>
        <taxon>Fungi</taxon>
        <taxon>Dikarya</taxon>
        <taxon>Basidiomycota</taxon>
        <taxon>Agaricomycotina</taxon>
        <taxon>Agaricomycetes</taxon>
        <taxon>Agaricomycetidae</taxon>
        <taxon>Agaricales</taxon>
        <taxon>Marasmiineae</taxon>
        <taxon>Omphalotaceae</taxon>
        <taxon>Lentinula</taxon>
    </lineage>
</organism>
<reference evidence="1 2" key="1">
    <citation type="submission" date="2016-08" db="EMBL/GenBank/DDBJ databases">
        <authorList>
            <consortium name="Lentinula edodes genome sequencing consortium"/>
            <person name="Sakamoto Y."/>
            <person name="Nakade K."/>
            <person name="Sato S."/>
            <person name="Yoshida Y."/>
            <person name="Miyazaki K."/>
            <person name="Natsume S."/>
            <person name="Konno N."/>
        </authorList>
    </citation>
    <scope>NUCLEOTIDE SEQUENCE [LARGE SCALE GENOMIC DNA]</scope>
    <source>
        <strain evidence="1 2">NBRC 111202</strain>
    </source>
</reference>
<protein>
    <submittedName>
        <fullName evidence="1">Uncharacterized protein</fullName>
    </submittedName>
</protein>
<proteinExistence type="predicted"/>
<evidence type="ECO:0000313" key="1">
    <source>
        <dbReference type="EMBL" id="GAW03878.1"/>
    </source>
</evidence>
<evidence type="ECO:0000313" key="2">
    <source>
        <dbReference type="Proteomes" id="UP000188533"/>
    </source>
</evidence>
<accession>A0A1Q3E9J1</accession>
<dbReference type="AlphaFoldDB" id="A0A1Q3E9J1"/>
<sequence length="140" mass="15647">MIRPAGPTSAFVVSPDDKALIMARFAVIENLVSDGLLAVEVAVLAIQQFIRDWKRQRTRGNSKAFVHFGTIRTALDSPYGPIIIPAYIAQDLFEFIITVHAHFRQTSMLVPVHSPRTRKSPARVNIVFDVSGAMLNFNWV</sequence>
<dbReference type="Proteomes" id="UP000188533">
    <property type="component" value="Unassembled WGS sequence"/>
</dbReference>
<name>A0A1Q3E9J1_LENED</name>
<dbReference type="EMBL" id="BDGU01000161">
    <property type="protein sequence ID" value="GAW03878.1"/>
    <property type="molecule type" value="Genomic_DNA"/>
</dbReference>
<keyword evidence="2" id="KW-1185">Reference proteome</keyword>